<name>A0A2C5Z4Y8_9HYPO</name>
<reference evidence="1 2" key="1">
    <citation type="submission" date="2017-06" db="EMBL/GenBank/DDBJ databases">
        <title>Ant-infecting Ophiocordyceps genomes reveal a high diversity of potential behavioral manipulation genes and a possible major role for enterotoxins.</title>
        <authorList>
            <person name="De Bekker C."/>
            <person name="Evans H.C."/>
            <person name="Brachmann A."/>
            <person name="Hughes D.P."/>
        </authorList>
    </citation>
    <scope>NUCLEOTIDE SEQUENCE [LARGE SCALE GENOMIC DNA]</scope>
    <source>
        <strain evidence="1 2">Map16</strain>
    </source>
</reference>
<accession>A0A2C5Z4Y8</accession>
<proteinExistence type="predicted"/>
<dbReference type="EMBL" id="NJES01000273">
    <property type="protein sequence ID" value="PHH74444.1"/>
    <property type="molecule type" value="Genomic_DNA"/>
</dbReference>
<dbReference type="Proteomes" id="UP000226431">
    <property type="component" value="Unassembled WGS sequence"/>
</dbReference>
<comment type="caution">
    <text evidence="1">The sequence shown here is derived from an EMBL/GenBank/DDBJ whole genome shotgun (WGS) entry which is preliminary data.</text>
</comment>
<gene>
    <name evidence="1" type="ORF">CDD80_3075</name>
</gene>
<dbReference type="AlphaFoldDB" id="A0A2C5Z4Y8"/>
<organism evidence="1 2">
    <name type="scientific">Ophiocordyceps camponoti-rufipedis</name>
    <dbReference type="NCBI Taxonomy" id="2004952"/>
    <lineage>
        <taxon>Eukaryota</taxon>
        <taxon>Fungi</taxon>
        <taxon>Dikarya</taxon>
        <taxon>Ascomycota</taxon>
        <taxon>Pezizomycotina</taxon>
        <taxon>Sordariomycetes</taxon>
        <taxon>Hypocreomycetidae</taxon>
        <taxon>Hypocreales</taxon>
        <taxon>Ophiocordycipitaceae</taxon>
        <taxon>Ophiocordyceps</taxon>
    </lineage>
</organism>
<dbReference type="OrthoDB" id="5146350at2759"/>
<dbReference type="STRING" id="2004952.A0A2C5Z4Y8"/>
<keyword evidence="2" id="KW-1185">Reference proteome</keyword>
<protein>
    <submittedName>
        <fullName evidence="1">Uncharacterized protein</fullName>
    </submittedName>
</protein>
<sequence>MSRFPARTGHVILRSPGNFIGPYEDVTDHGQLPQFLPRTEWPDDHLARLLLTRSAPLESAVDFQDAARVSELVDRARPIYSQLVPMPPYQSIAYELHDSVPWLAHAAVLHDLLHRTITSHRPLSKDEMFALLRVVSYGMFQSMAWMYPWHVDVDSSGRPAHEWRDEFNMRMSAGRFNLPYKDHEYHMRRLFGRRWVVAPIRCGEAQWNMTIFDRCRGLLYIMDCGEASARPERIEACVHLWVRFWNWLQLPYDFQYLVPAVTAHGGSKDSGLVAVSWLMSVLRDQVGDVMADEPPIRADWVLTSREPDAELQDGDLHVRDWLPDGCRLPSGGLLAVRRIIKVMICNELGLANHEVLTKKFRNHRGRQPEVLPSALMLLRHTVKKLGQRNGLLRPRRFWTAQGGPQFALAQRMMAGDYDHGARRRHRQRPDEQRCRVETRGEDLTTRDRQLLRWPAGVAYTAEYPLHRPAHGILLETAELEAREDLDDGRTRHFEVTLANRAAEAAFQRLPTTQRVVLGRIRTGDEGRVLRLTLGVGFVDESVGHEIEVEMAIPEQDTSDLRKP</sequence>
<evidence type="ECO:0000313" key="2">
    <source>
        <dbReference type="Proteomes" id="UP000226431"/>
    </source>
</evidence>
<evidence type="ECO:0000313" key="1">
    <source>
        <dbReference type="EMBL" id="PHH74444.1"/>
    </source>
</evidence>